<dbReference type="EMBL" id="LDEV01002175">
    <property type="protein sequence ID" value="KLJ10041.1"/>
    <property type="molecule type" value="Genomic_DNA"/>
</dbReference>
<dbReference type="Proteomes" id="UP000053573">
    <property type="component" value="Unassembled WGS sequence"/>
</dbReference>
<evidence type="ECO:0000313" key="2">
    <source>
        <dbReference type="EMBL" id="KLJ10041.1"/>
    </source>
</evidence>
<dbReference type="CDD" id="cd22191">
    <property type="entry name" value="DPBB_RlpA_EXP_N-like"/>
    <property type="match status" value="1"/>
</dbReference>
<keyword evidence="1" id="KW-0732">Signal</keyword>
<dbReference type="InterPro" id="IPR036908">
    <property type="entry name" value="RlpA-like_sf"/>
</dbReference>
<evidence type="ECO:0000313" key="3">
    <source>
        <dbReference type="Proteomes" id="UP000053573"/>
    </source>
</evidence>
<proteinExistence type="predicted"/>
<dbReference type="PANTHER" id="PTHR31836">
    <property type="match status" value="1"/>
</dbReference>
<protein>
    <recommendedName>
        <fullName evidence="4">RlpA-like protein double-psi beta-barrel domain-containing protein</fullName>
    </recommendedName>
</protein>
<organism evidence="2 3">
    <name type="scientific">Blastomyces silverae</name>
    <dbReference type="NCBI Taxonomy" id="2060906"/>
    <lineage>
        <taxon>Eukaryota</taxon>
        <taxon>Fungi</taxon>
        <taxon>Dikarya</taxon>
        <taxon>Ascomycota</taxon>
        <taxon>Pezizomycotina</taxon>
        <taxon>Eurotiomycetes</taxon>
        <taxon>Eurotiomycetidae</taxon>
        <taxon>Onygenales</taxon>
        <taxon>Ajellomycetaceae</taxon>
        <taxon>Blastomyces</taxon>
    </lineage>
</organism>
<dbReference type="InterPro" id="IPR051477">
    <property type="entry name" value="Expansin_CellWall"/>
</dbReference>
<name>A0A0H1BLJ1_9EURO</name>
<gene>
    <name evidence="2" type="ORF">EMPG_14536</name>
</gene>
<evidence type="ECO:0000256" key="1">
    <source>
        <dbReference type="ARBA" id="ARBA00022729"/>
    </source>
</evidence>
<dbReference type="SUPFAM" id="SSF50685">
    <property type="entry name" value="Barwin-like endoglucanases"/>
    <property type="match status" value="1"/>
</dbReference>
<accession>A0A0H1BLJ1</accession>
<dbReference type="Gene3D" id="2.40.40.10">
    <property type="entry name" value="RlpA-like domain"/>
    <property type="match status" value="1"/>
</dbReference>
<reference evidence="3" key="1">
    <citation type="journal article" date="2015" name="PLoS Genet.">
        <title>The dynamic genome and transcriptome of the human fungal pathogen Blastomyces and close relative Emmonsia.</title>
        <authorList>
            <person name="Munoz J.F."/>
            <person name="Gauthier G.M."/>
            <person name="Desjardins C.A."/>
            <person name="Gallo J.E."/>
            <person name="Holder J."/>
            <person name="Sullivan T.D."/>
            <person name="Marty A.J."/>
            <person name="Carmen J.C."/>
            <person name="Chen Z."/>
            <person name="Ding L."/>
            <person name="Gujja S."/>
            <person name="Magrini V."/>
            <person name="Misas E."/>
            <person name="Mitreva M."/>
            <person name="Priest M."/>
            <person name="Saif S."/>
            <person name="Whiston E.A."/>
            <person name="Young S."/>
            <person name="Zeng Q."/>
            <person name="Goldman W.E."/>
            <person name="Mardis E.R."/>
            <person name="Taylor J.W."/>
            <person name="McEwen J.G."/>
            <person name="Clay O.K."/>
            <person name="Klein B.S."/>
            <person name="Cuomo C.A."/>
        </authorList>
    </citation>
    <scope>NUCLEOTIDE SEQUENCE [LARGE SCALE GENOMIC DNA]</scope>
    <source>
        <strain evidence="3">UAMH 139</strain>
    </source>
</reference>
<dbReference type="STRING" id="2060906.A0A0H1BLJ1"/>
<dbReference type="PANTHER" id="PTHR31836:SF28">
    <property type="entry name" value="SRCR DOMAIN-CONTAINING PROTEIN-RELATED"/>
    <property type="match status" value="1"/>
</dbReference>
<sequence>MTFYDGGVGSCGVNVKTFAEDAIAMPVGLMGNLSNDNPFCGQKVNVKFRGKTFTATVRDKCIGCKGGDIDMTRSLFYKFAHEDEGRLAGVEWWFD</sequence>
<evidence type="ECO:0008006" key="4">
    <source>
        <dbReference type="Google" id="ProtNLM"/>
    </source>
</evidence>
<comment type="caution">
    <text evidence="2">The sequence shown here is derived from an EMBL/GenBank/DDBJ whole genome shotgun (WGS) entry which is preliminary data.</text>
</comment>
<keyword evidence="3" id="KW-1185">Reference proteome</keyword>
<dbReference type="OrthoDB" id="623670at2759"/>
<dbReference type="AlphaFoldDB" id="A0A0H1BLJ1"/>